<name>A0A165DMZ3_9APHY</name>
<dbReference type="Proteomes" id="UP000076871">
    <property type="component" value="Unassembled WGS sequence"/>
</dbReference>
<dbReference type="Gene3D" id="3.40.50.300">
    <property type="entry name" value="P-loop containing nucleotide triphosphate hydrolases"/>
    <property type="match status" value="1"/>
</dbReference>
<dbReference type="SUPFAM" id="SSF52540">
    <property type="entry name" value="P-loop containing nucleoside triphosphate hydrolases"/>
    <property type="match status" value="1"/>
</dbReference>
<dbReference type="PANTHER" id="PTHR19879">
    <property type="entry name" value="TRANSCRIPTION INITIATION FACTOR TFIID"/>
    <property type="match status" value="1"/>
</dbReference>
<reference evidence="4 5" key="1">
    <citation type="journal article" date="2016" name="Mol. Biol. Evol.">
        <title>Comparative Genomics of Early-Diverging Mushroom-Forming Fungi Provides Insights into the Origins of Lignocellulose Decay Capabilities.</title>
        <authorList>
            <person name="Nagy L.G."/>
            <person name="Riley R."/>
            <person name="Tritt A."/>
            <person name="Adam C."/>
            <person name="Daum C."/>
            <person name="Floudas D."/>
            <person name="Sun H."/>
            <person name="Yadav J.S."/>
            <person name="Pangilinan J."/>
            <person name="Larsson K.H."/>
            <person name="Matsuura K."/>
            <person name="Barry K."/>
            <person name="Labutti K."/>
            <person name="Kuo R."/>
            <person name="Ohm R.A."/>
            <person name="Bhattacharya S.S."/>
            <person name="Shirouzu T."/>
            <person name="Yoshinaga Y."/>
            <person name="Martin F.M."/>
            <person name="Grigoriev I.V."/>
            <person name="Hibbett D.S."/>
        </authorList>
    </citation>
    <scope>NUCLEOTIDE SEQUENCE [LARGE SCALE GENOMIC DNA]</scope>
    <source>
        <strain evidence="4 5">93-53</strain>
    </source>
</reference>
<dbReference type="Pfam" id="PF24883">
    <property type="entry name" value="NPHP3_N"/>
    <property type="match status" value="1"/>
</dbReference>
<dbReference type="GeneID" id="63823511"/>
<dbReference type="InterPro" id="IPR024977">
    <property type="entry name" value="Apc4-like_WD40_dom"/>
</dbReference>
<keyword evidence="1" id="KW-0677">Repeat</keyword>
<dbReference type="STRING" id="1314785.A0A165DMZ3"/>
<sequence>MPPRKLGNALKPSGDTIDITLSTARSLLNVGGDLLSLAPIPGLEVAATVLANVIGTIQDMRKNTEDMQNVANRVNELAACLKAVCEQAIQRAKESNLSVANMKPSNPLEDRIERLIARLNDIAEKARKMKGRSRLSRLVRSQKDVEELSDLERGLSRATQDFKLEGDIAVEVLVNGMFDRLGIIQEGVVAMQKVQVDDHDRGILERLPYARAANHRSGLHESKSGYLHGTREALLKEIDEWAKGTSNTLHHRIYVLSGAAGTGKSTIACEVAKRLERDGILGASFFFVRGSEQLATTRFVFTTIAHQLASYQPETARDIVDAARSYLAKGTDPQRMEYGLDELIIEPLLKLPTDRPPIILVIDALDECTDSAQELIPKMLYLLAARVTTISFPLRIFITSRPDYHIENALDSVDFRKDRNLFKLQDVPRTTVGQDIEKYIRHRLSKTFQGEELLIERPSAIAELAKKADGLFIFASTSVNFLDEDPDYAVQRLDILLADSKHNSQQDLSYLDQLYTLVLQNAFGQNIYRDAERMRKVRLVLASIALLQDQLTVNAMASLIGLSVVDVKSVVRRLASVVLRDADDIVRPLHASFPQFLVDSRRCVDTTFYIDPATYHAHLAISCLSVLIQRDSLRRNICRLPNPAKMKTDVNELPSLVSQNVPPHVQYACIHWAFHVSSTPAAASEICMRILDHLDSFLTKQLLVWYEALSSMNRLEIAPAALLMVHSWCQRSENAASNVEPLLDDGYRFVLEYFDAINACPEHIYISALSTMPSCKLYDIYKASSVQSYGLKMVTPRDPSWSPCIRVIEGISAAVTALAYSPNGRWIVAGTSLGTVCSWDAGSGIPLNTMADNATVRHRNAVSFVDVSPDNSRILSYAKDIRIWNLASGALLHVIPLDKNTRLRAVSFSSDGNMILAIADGARSICSWDSCTFAKLPESSSIVSYYPHSTSSFWGASMVLSEKSETISIYDLERKVVRSSLSGHSEHVNRALFLPGEDSKVVSFDSSQVKIWDVPSAHCLQTLNASRTLLALAISPGGHRIAASSRGMIDIWDAGTGEHLAVLPDDAEAAFCLCFSPKGDRLLSGGMDGIRVWDLSNTNAIGLSSSRPYRSEIQGPNVHQVIFSNDGELAASAAQDSTLTIWRIRSGTPISTITYNQSDNVEHMVFSPNGRYVAAIWDDEVLVVYDAESGQPVVTMKLARHPAYMQYSSSGNWLGIYIRPPRGQNYHLDLYAASGLALVTSVDLKQFSVSRGNYENTIKALAFSPDDNNMYAETMDGSSFLWDCHSGESLPIAELDWIKHRGSPPASREFRLDNGWVVDGTDQKICWITTSKRPFLQKMAFAYYGHTVVIGARTGKVSIIDLSGVEPES</sequence>
<dbReference type="InterPro" id="IPR015943">
    <property type="entry name" value="WD40/YVTN_repeat-like_dom_sf"/>
</dbReference>
<dbReference type="InterPro" id="IPR036322">
    <property type="entry name" value="WD40_repeat_dom_sf"/>
</dbReference>
<dbReference type="InParanoid" id="A0A165DMZ3"/>
<dbReference type="Pfam" id="PF12894">
    <property type="entry name" value="ANAPC4_WD40"/>
    <property type="match status" value="1"/>
</dbReference>
<evidence type="ECO:0000256" key="1">
    <source>
        <dbReference type="ARBA" id="ARBA00022737"/>
    </source>
</evidence>
<feature type="repeat" description="WD" evidence="2">
    <location>
        <begin position="1118"/>
        <end position="1152"/>
    </location>
</feature>
<evidence type="ECO:0000256" key="2">
    <source>
        <dbReference type="PROSITE-ProRule" id="PRU00221"/>
    </source>
</evidence>
<dbReference type="EMBL" id="KV427631">
    <property type="protein sequence ID" value="KZT05238.1"/>
    <property type="molecule type" value="Genomic_DNA"/>
</dbReference>
<dbReference type="SUPFAM" id="SSF50978">
    <property type="entry name" value="WD40 repeat-like"/>
    <property type="match status" value="2"/>
</dbReference>
<protein>
    <submittedName>
        <fullName evidence="4">WD40 repeat-like protein</fullName>
    </submittedName>
</protein>
<dbReference type="PROSITE" id="PS50082">
    <property type="entry name" value="WD_REPEATS_2"/>
    <property type="match status" value="4"/>
</dbReference>
<dbReference type="InterPro" id="IPR027417">
    <property type="entry name" value="P-loop_NTPase"/>
</dbReference>
<dbReference type="InterPro" id="IPR003593">
    <property type="entry name" value="AAA+_ATPase"/>
</dbReference>
<feature type="domain" description="NACHT" evidence="3">
    <location>
        <begin position="252"/>
        <end position="403"/>
    </location>
</feature>
<dbReference type="SMART" id="SM00382">
    <property type="entry name" value="AAA"/>
    <property type="match status" value="1"/>
</dbReference>
<gene>
    <name evidence="4" type="ORF">LAESUDRAFT_702429</name>
</gene>
<accession>A0A165DMZ3</accession>
<dbReference type="InterPro" id="IPR001680">
    <property type="entry name" value="WD40_rpt"/>
</dbReference>
<keyword evidence="5" id="KW-1185">Reference proteome</keyword>
<organism evidence="4 5">
    <name type="scientific">Laetiporus sulphureus 93-53</name>
    <dbReference type="NCBI Taxonomy" id="1314785"/>
    <lineage>
        <taxon>Eukaryota</taxon>
        <taxon>Fungi</taxon>
        <taxon>Dikarya</taxon>
        <taxon>Basidiomycota</taxon>
        <taxon>Agaricomycotina</taxon>
        <taxon>Agaricomycetes</taxon>
        <taxon>Polyporales</taxon>
        <taxon>Laetiporus</taxon>
    </lineage>
</organism>
<dbReference type="RefSeq" id="XP_040762978.1">
    <property type="nucleotide sequence ID" value="XM_040906482.1"/>
</dbReference>
<dbReference type="InterPro" id="IPR059179">
    <property type="entry name" value="MLKL-like_MCAfunc"/>
</dbReference>
<feature type="repeat" description="WD" evidence="2">
    <location>
        <begin position="1251"/>
        <end position="1292"/>
    </location>
</feature>
<dbReference type="InterPro" id="IPR056884">
    <property type="entry name" value="NPHP3-like_N"/>
</dbReference>
<dbReference type="CDD" id="cd00200">
    <property type="entry name" value="WD40"/>
    <property type="match status" value="1"/>
</dbReference>
<dbReference type="InterPro" id="IPR036537">
    <property type="entry name" value="Adaptor_Cbl_N_dom_sf"/>
</dbReference>
<keyword evidence="2" id="KW-0853">WD repeat</keyword>
<dbReference type="Pfam" id="PF00400">
    <property type="entry name" value="WD40"/>
    <property type="match status" value="2"/>
</dbReference>
<dbReference type="GO" id="GO:0007166">
    <property type="term" value="P:cell surface receptor signaling pathway"/>
    <property type="evidence" value="ECO:0007669"/>
    <property type="project" value="InterPro"/>
</dbReference>
<evidence type="ECO:0000313" key="5">
    <source>
        <dbReference type="Proteomes" id="UP000076871"/>
    </source>
</evidence>
<evidence type="ECO:0000313" key="4">
    <source>
        <dbReference type="EMBL" id="KZT05238.1"/>
    </source>
</evidence>
<dbReference type="PANTHER" id="PTHR19879:SF9">
    <property type="entry name" value="TRANSCRIPTION INITIATION FACTOR TFIID SUBUNIT 5"/>
    <property type="match status" value="1"/>
</dbReference>
<dbReference type="Gene3D" id="1.20.930.20">
    <property type="entry name" value="Adaptor protein Cbl, N-terminal domain"/>
    <property type="match status" value="1"/>
</dbReference>
<proteinExistence type="predicted"/>
<feature type="repeat" description="WD" evidence="2">
    <location>
        <begin position="808"/>
        <end position="849"/>
    </location>
</feature>
<dbReference type="InterPro" id="IPR007111">
    <property type="entry name" value="NACHT_NTPase"/>
</dbReference>
<evidence type="ECO:0000259" key="3">
    <source>
        <dbReference type="PROSITE" id="PS50837"/>
    </source>
</evidence>
<dbReference type="SMART" id="SM00320">
    <property type="entry name" value="WD40"/>
    <property type="match status" value="10"/>
</dbReference>
<dbReference type="PROSITE" id="PS50837">
    <property type="entry name" value="NACHT"/>
    <property type="match status" value="1"/>
</dbReference>
<feature type="repeat" description="WD" evidence="2">
    <location>
        <begin position="981"/>
        <end position="1022"/>
    </location>
</feature>
<dbReference type="Gene3D" id="2.130.10.10">
    <property type="entry name" value="YVTN repeat-like/Quinoprotein amine dehydrogenase"/>
    <property type="match status" value="4"/>
</dbReference>
<dbReference type="OrthoDB" id="2804352at2759"/>
<dbReference type="CDD" id="cd21037">
    <property type="entry name" value="MLKL_NTD"/>
    <property type="match status" value="1"/>
</dbReference>